<name>X0WNB0_9ZZZZ</name>
<feature type="domain" description="H repeat-associated protein N-terminal" evidence="2">
    <location>
        <begin position="11"/>
        <end position="97"/>
    </location>
</feature>
<dbReference type="AlphaFoldDB" id="X0WNB0"/>
<dbReference type="InterPro" id="IPR047647">
    <property type="entry name" value="ISAs1_transpos"/>
</dbReference>
<protein>
    <recommendedName>
        <fullName evidence="4">H repeat-associated protein N-terminal domain-containing protein</fullName>
    </recommendedName>
</protein>
<dbReference type="EMBL" id="BARS01033328">
    <property type="protein sequence ID" value="GAG24727.1"/>
    <property type="molecule type" value="Genomic_DNA"/>
</dbReference>
<evidence type="ECO:0000259" key="1">
    <source>
        <dbReference type="Pfam" id="PF01609"/>
    </source>
</evidence>
<feature type="domain" description="Transposase IS4-like" evidence="1">
    <location>
        <begin position="107"/>
        <end position="188"/>
    </location>
</feature>
<dbReference type="Pfam" id="PF01609">
    <property type="entry name" value="DDE_Tnp_1"/>
    <property type="match status" value="1"/>
</dbReference>
<evidence type="ECO:0008006" key="4">
    <source>
        <dbReference type="Google" id="ProtNLM"/>
    </source>
</evidence>
<dbReference type="PANTHER" id="PTHR30298">
    <property type="entry name" value="H REPEAT-ASSOCIATED PREDICTED TRANSPOSASE"/>
    <property type="match status" value="1"/>
</dbReference>
<sequence>MQNHQAGSIEEFFGELKDPRMDRCKRHQALDIISITLCAVLCGAEAWTEVEFFGHSKRSWLATFLELPNGIPSHDTIGRFFSLLDPKSFQKAFLRWVQRVSEVIPGQVVAVDGKCLRRSHDRRQDKAAIQMVSAWASENRMILGQVKTDKKSNEITAIPELLQTLQLKGCIVTLDAAGCQKNIASEIR</sequence>
<evidence type="ECO:0000313" key="3">
    <source>
        <dbReference type="EMBL" id="GAG24727.1"/>
    </source>
</evidence>
<evidence type="ECO:0000259" key="2">
    <source>
        <dbReference type="Pfam" id="PF13808"/>
    </source>
</evidence>
<accession>X0WNB0</accession>
<dbReference type="GO" id="GO:0003677">
    <property type="term" value="F:DNA binding"/>
    <property type="evidence" value="ECO:0007669"/>
    <property type="project" value="InterPro"/>
</dbReference>
<feature type="non-terminal residue" evidence="3">
    <location>
        <position position="188"/>
    </location>
</feature>
<dbReference type="InterPro" id="IPR032806">
    <property type="entry name" value="YbfD_N"/>
</dbReference>
<dbReference type="PANTHER" id="PTHR30298:SF0">
    <property type="entry name" value="PROTEIN YBFL-RELATED"/>
    <property type="match status" value="1"/>
</dbReference>
<gene>
    <name evidence="3" type="ORF">S01H1_51639</name>
</gene>
<dbReference type="InterPro" id="IPR002559">
    <property type="entry name" value="Transposase_11"/>
</dbReference>
<dbReference type="InterPro" id="IPR051698">
    <property type="entry name" value="Transposase_11-like"/>
</dbReference>
<dbReference type="NCBIfam" id="NF033564">
    <property type="entry name" value="transpos_ISAs1"/>
    <property type="match status" value="1"/>
</dbReference>
<dbReference type="GO" id="GO:0004803">
    <property type="term" value="F:transposase activity"/>
    <property type="evidence" value="ECO:0007669"/>
    <property type="project" value="InterPro"/>
</dbReference>
<reference evidence="3" key="1">
    <citation type="journal article" date="2014" name="Front. Microbiol.">
        <title>High frequency of phylogenetically diverse reductive dehalogenase-homologous genes in deep subseafloor sedimentary metagenomes.</title>
        <authorList>
            <person name="Kawai M."/>
            <person name="Futagami T."/>
            <person name="Toyoda A."/>
            <person name="Takaki Y."/>
            <person name="Nishi S."/>
            <person name="Hori S."/>
            <person name="Arai W."/>
            <person name="Tsubouchi T."/>
            <person name="Morono Y."/>
            <person name="Uchiyama I."/>
            <person name="Ito T."/>
            <person name="Fujiyama A."/>
            <person name="Inagaki F."/>
            <person name="Takami H."/>
        </authorList>
    </citation>
    <scope>NUCLEOTIDE SEQUENCE</scope>
    <source>
        <strain evidence="3">Expedition CK06-06</strain>
    </source>
</reference>
<dbReference type="Pfam" id="PF13808">
    <property type="entry name" value="DDE_Tnp_1_assoc"/>
    <property type="match status" value="1"/>
</dbReference>
<dbReference type="GO" id="GO:0006313">
    <property type="term" value="P:DNA transposition"/>
    <property type="evidence" value="ECO:0007669"/>
    <property type="project" value="InterPro"/>
</dbReference>
<proteinExistence type="predicted"/>
<organism evidence="3">
    <name type="scientific">marine sediment metagenome</name>
    <dbReference type="NCBI Taxonomy" id="412755"/>
    <lineage>
        <taxon>unclassified sequences</taxon>
        <taxon>metagenomes</taxon>
        <taxon>ecological metagenomes</taxon>
    </lineage>
</organism>
<comment type="caution">
    <text evidence="3">The sequence shown here is derived from an EMBL/GenBank/DDBJ whole genome shotgun (WGS) entry which is preliminary data.</text>
</comment>